<evidence type="ECO:0000313" key="5">
    <source>
        <dbReference type="Proteomes" id="UP001596434"/>
    </source>
</evidence>
<protein>
    <recommendedName>
        <fullName evidence="3">DUF7322 domain-containing protein</fullName>
    </recommendedName>
</protein>
<keyword evidence="2" id="KW-0472">Membrane</keyword>
<sequence length="109" mass="12101">MPVDPWDDDADETPAERRAANLGPDPPQAPTPNTDPSDVDPEVQSLFWRSVLMANVALFCLTFAPMLIYFRGQWRLGGGIAALGVVAGVRVYHLYRTFERRGDDDGRNP</sequence>
<feature type="region of interest" description="Disordered" evidence="1">
    <location>
        <begin position="1"/>
        <end position="40"/>
    </location>
</feature>
<organism evidence="4 5">
    <name type="scientific">Haloplanus litoreus</name>
    <dbReference type="NCBI Taxonomy" id="767515"/>
    <lineage>
        <taxon>Archaea</taxon>
        <taxon>Methanobacteriati</taxon>
        <taxon>Methanobacteriota</taxon>
        <taxon>Stenosarchaea group</taxon>
        <taxon>Halobacteria</taxon>
        <taxon>Halobacteriales</taxon>
        <taxon>Haloferacaceae</taxon>
        <taxon>Haloplanus</taxon>
    </lineage>
</organism>
<name>A0ABD6A2W2_9EURY</name>
<reference evidence="4 5" key="1">
    <citation type="journal article" date="2019" name="Int. J. Syst. Evol. Microbiol.">
        <title>The Global Catalogue of Microorganisms (GCM) 10K type strain sequencing project: providing services to taxonomists for standard genome sequencing and annotation.</title>
        <authorList>
            <consortium name="The Broad Institute Genomics Platform"/>
            <consortium name="The Broad Institute Genome Sequencing Center for Infectious Disease"/>
            <person name="Wu L."/>
            <person name="Ma J."/>
        </authorList>
    </citation>
    <scope>NUCLEOTIDE SEQUENCE [LARGE SCALE GENOMIC DNA]</scope>
    <source>
        <strain evidence="4 5">GX21</strain>
    </source>
</reference>
<comment type="caution">
    <text evidence="4">The sequence shown here is derived from an EMBL/GenBank/DDBJ whole genome shotgun (WGS) entry which is preliminary data.</text>
</comment>
<dbReference type="RefSeq" id="WP_379706148.1">
    <property type="nucleotide sequence ID" value="NZ_JBHTAT010000001.1"/>
</dbReference>
<dbReference type="Proteomes" id="UP001596434">
    <property type="component" value="Unassembled WGS sequence"/>
</dbReference>
<keyword evidence="2" id="KW-1133">Transmembrane helix</keyword>
<gene>
    <name evidence="4" type="ORF">ACFQKE_15935</name>
</gene>
<evidence type="ECO:0000256" key="1">
    <source>
        <dbReference type="SAM" id="MobiDB-lite"/>
    </source>
</evidence>
<feature type="domain" description="DUF7322" evidence="3">
    <location>
        <begin position="37"/>
        <end position="97"/>
    </location>
</feature>
<dbReference type="EMBL" id="JBHTAT010000001">
    <property type="protein sequence ID" value="MFC7256776.1"/>
    <property type="molecule type" value="Genomic_DNA"/>
</dbReference>
<proteinExistence type="predicted"/>
<evidence type="ECO:0000313" key="4">
    <source>
        <dbReference type="EMBL" id="MFC7256776.1"/>
    </source>
</evidence>
<dbReference type="InterPro" id="IPR055746">
    <property type="entry name" value="DUF7322"/>
</dbReference>
<dbReference type="AlphaFoldDB" id="A0ABD6A2W2"/>
<dbReference type="GeneID" id="96955171"/>
<keyword evidence="2" id="KW-0812">Transmembrane</keyword>
<feature type="compositionally biased region" description="Acidic residues" evidence="1">
    <location>
        <begin position="1"/>
        <end position="13"/>
    </location>
</feature>
<feature type="transmembrane region" description="Helical" evidence="2">
    <location>
        <begin position="76"/>
        <end position="95"/>
    </location>
</feature>
<accession>A0ABD6A2W2</accession>
<evidence type="ECO:0000259" key="3">
    <source>
        <dbReference type="Pfam" id="PF24008"/>
    </source>
</evidence>
<dbReference type="Pfam" id="PF24008">
    <property type="entry name" value="DUF7322"/>
    <property type="match status" value="1"/>
</dbReference>
<keyword evidence="5" id="KW-1185">Reference proteome</keyword>
<feature type="transmembrane region" description="Helical" evidence="2">
    <location>
        <begin position="46"/>
        <end position="69"/>
    </location>
</feature>
<evidence type="ECO:0000256" key="2">
    <source>
        <dbReference type="SAM" id="Phobius"/>
    </source>
</evidence>